<name>A0A0G0DEU4_9BACT</name>
<dbReference type="EMBL" id="LBRE01000024">
    <property type="protein sequence ID" value="KKP91953.1"/>
    <property type="molecule type" value="Genomic_DNA"/>
</dbReference>
<organism evidence="1 2">
    <name type="scientific">candidate division WS6 bacterium GW2011_GWC1_36_11</name>
    <dbReference type="NCBI Taxonomy" id="1619090"/>
    <lineage>
        <taxon>Bacteria</taxon>
        <taxon>Candidatus Dojkabacteria</taxon>
    </lineage>
</organism>
<reference evidence="1 2" key="1">
    <citation type="journal article" date="2015" name="Nature">
        <title>rRNA introns, odd ribosomes, and small enigmatic genomes across a large radiation of phyla.</title>
        <authorList>
            <person name="Brown C.T."/>
            <person name="Hug L.A."/>
            <person name="Thomas B.C."/>
            <person name="Sharon I."/>
            <person name="Castelle C.J."/>
            <person name="Singh A."/>
            <person name="Wilkins M.J."/>
            <person name="Williams K.H."/>
            <person name="Banfield J.F."/>
        </authorList>
    </citation>
    <scope>NUCLEOTIDE SEQUENCE [LARGE SCALE GENOMIC DNA]</scope>
</reference>
<protein>
    <submittedName>
        <fullName evidence="1">Uncharacterized protein</fullName>
    </submittedName>
</protein>
<evidence type="ECO:0000313" key="1">
    <source>
        <dbReference type="EMBL" id="KKP91953.1"/>
    </source>
</evidence>
<gene>
    <name evidence="1" type="ORF">UR96_C0024G0012</name>
</gene>
<sequence length="80" mass="8889">MDQNNNSQNNLNMLPESNYLVTQAISTSTLPDIKVNSDLAQLEKAERKINYKANIAKGSKSPQVYVAMTALRLANPFKGY</sequence>
<proteinExistence type="predicted"/>
<dbReference type="AlphaFoldDB" id="A0A0G0DEU4"/>
<dbReference type="Proteomes" id="UP000034140">
    <property type="component" value="Unassembled WGS sequence"/>
</dbReference>
<evidence type="ECO:0000313" key="2">
    <source>
        <dbReference type="Proteomes" id="UP000034140"/>
    </source>
</evidence>
<comment type="caution">
    <text evidence="1">The sequence shown here is derived from an EMBL/GenBank/DDBJ whole genome shotgun (WGS) entry which is preliminary data.</text>
</comment>
<accession>A0A0G0DEU4</accession>